<keyword evidence="2" id="KW-1185">Reference proteome</keyword>
<dbReference type="VEuPathDB" id="FungiDB:ACJ73_01907"/>
<evidence type="ECO:0000313" key="1">
    <source>
        <dbReference type="EMBL" id="OJD26699.1"/>
    </source>
</evidence>
<protein>
    <submittedName>
        <fullName evidence="1">Uncharacterized protein</fullName>
    </submittedName>
</protein>
<comment type="caution">
    <text evidence="1">The sequence shown here is derived from an EMBL/GenBank/DDBJ whole genome shotgun (WGS) entry which is preliminary data.</text>
</comment>
<dbReference type="Proteomes" id="UP000242791">
    <property type="component" value="Unassembled WGS sequence"/>
</dbReference>
<reference evidence="1 2" key="1">
    <citation type="submission" date="2015-08" db="EMBL/GenBank/DDBJ databases">
        <title>Emmonsia species relationships and genome sequence.</title>
        <authorList>
            <person name="Cuomo C.A."/>
            <person name="Schwartz I.S."/>
            <person name="Kenyon C."/>
            <person name="De Hoog G.S."/>
            <person name="Govender N.P."/>
            <person name="Botha A."/>
            <person name="Moreno L."/>
            <person name="De Vries M."/>
            <person name="Munoz J.F."/>
            <person name="Stielow J.B."/>
        </authorList>
    </citation>
    <scope>NUCLEOTIDE SEQUENCE [LARGE SCALE GENOMIC DNA]</scope>
    <source>
        <strain evidence="1 2">EI222</strain>
    </source>
</reference>
<accession>A0A1J9R2Q7</accession>
<dbReference type="OrthoDB" id="4190313at2759"/>
<organism evidence="1 2">
    <name type="scientific">Blastomyces percursus</name>
    <dbReference type="NCBI Taxonomy" id="1658174"/>
    <lineage>
        <taxon>Eukaryota</taxon>
        <taxon>Fungi</taxon>
        <taxon>Dikarya</taxon>
        <taxon>Ascomycota</taxon>
        <taxon>Pezizomycotina</taxon>
        <taxon>Eurotiomycetes</taxon>
        <taxon>Eurotiomycetidae</taxon>
        <taxon>Onygenales</taxon>
        <taxon>Ajellomycetaceae</taxon>
        <taxon>Blastomyces</taxon>
    </lineage>
</organism>
<dbReference type="EMBL" id="LGTZ01000189">
    <property type="protein sequence ID" value="OJD26699.1"/>
    <property type="molecule type" value="Genomic_DNA"/>
</dbReference>
<sequence>MSPTSNNVRLLENYAGLQELRINELRSLIDKLGEYEVSEWYKLNKTQPGFECLHIALARRQGQNIYIDGKYLGLLLDWVFYGSDVTLILGKEDYVYMQKKVEEMIDWLFSVSGVEREG</sequence>
<dbReference type="AlphaFoldDB" id="A0A1J9R2Q7"/>
<name>A0A1J9R2Q7_9EURO</name>
<proteinExistence type="predicted"/>
<evidence type="ECO:0000313" key="2">
    <source>
        <dbReference type="Proteomes" id="UP000242791"/>
    </source>
</evidence>
<gene>
    <name evidence="1" type="ORF">ACJ73_01907</name>
</gene>